<protein>
    <submittedName>
        <fullName evidence="1">Uncharacterized protein</fullName>
    </submittedName>
</protein>
<organism evidence="1 2">
    <name type="scientific">Qipengyuania vulgaris</name>
    <dbReference type="NCBI Taxonomy" id="291985"/>
    <lineage>
        <taxon>Bacteria</taxon>
        <taxon>Pseudomonadati</taxon>
        <taxon>Pseudomonadota</taxon>
        <taxon>Alphaproteobacteria</taxon>
        <taxon>Sphingomonadales</taxon>
        <taxon>Erythrobacteraceae</taxon>
        <taxon>Qipengyuania</taxon>
    </lineage>
</organism>
<dbReference type="OrthoDB" id="7410365at2"/>
<comment type="caution">
    <text evidence="1">The sequence shown here is derived from an EMBL/GenBank/DDBJ whole genome shotgun (WGS) entry which is preliminary data.</text>
</comment>
<keyword evidence="2" id="KW-1185">Reference proteome</keyword>
<gene>
    <name evidence="1" type="ORF">GRI69_02970</name>
</gene>
<dbReference type="Proteomes" id="UP000448199">
    <property type="component" value="Unassembled WGS sequence"/>
</dbReference>
<accession>A0A844XM14</accession>
<dbReference type="RefSeq" id="WP_160726805.1">
    <property type="nucleotide sequence ID" value="NZ_WTYC01000001.1"/>
</dbReference>
<evidence type="ECO:0000313" key="2">
    <source>
        <dbReference type="Proteomes" id="UP000448199"/>
    </source>
</evidence>
<sequence>MPRIEIALCSRFDEKGQTIKIEALDVPTALTITDINVSAGDAELWQDGKRIGRLTKHAAGHGTFWELGPD</sequence>
<name>A0A844XM14_9SPHN</name>
<proteinExistence type="predicted"/>
<reference evidence="1 2" key="1">
    <citation type="submission" date="2019-12" db="EMBL/GenBank/DDBJ databases">
        <title>Genomic-based taxomic classification of the family Erythrobacteraceae.</title>
        <authorList>
            <person name="Xu L."/>
        </authorList>
    </citation>
    <scope>NUCLEOTIDE SEQUENCE [LARGE SCALE GENOMIC DNA]</scope>
    <source>
        <strain evidence="1 2">DSM 17792</strain>
    </source>
</reference>
<dbReference type="EMBL" id="WTYC01000001">
    <property type="protein sequence ID" value="MXO47225.1"/>
    <property type="molecule type" value="Genomic_DNA"/>
</dbReference>
<evidence type="ECO:0000313" key="1">
    <source>
        <dbReference type="EMBL" id="MXO47225.1"/>
    </source>
</evidence>
<dbReference type="AlphaFoldDB" id="A0A844XM14"/>